<keyword evidence="2" id="KW-0238">DNA-binding</keyword>
<dbReference type="PANTHER" id="PTHR40055">
    <property type="entry name" value="TRANSCRIPTIONAL REGULATOR YGIV-RELATED"/>
    <property type="match status" value="1"/>
</dbReference>
<evidence type="ECO:0000259" key="4">
    <source>
        <dbReference type="PROSITE" id="PS01124"/>
    </source>
</evidence>
<dbReference type="Gene3D" id="3.20.80.10">
    <property type="entry name" value="Regulatory factor, effector binding domain"/>
    <property type="match status" value="1"/>
</dbReference>
<name>A0A4R6FUJ8_9SPHN</name>
<gene>
    <name evidence="5" type="ORF">EV664_102158</name>
</gene>
<dbReference type="Pfam" id="PF12833">
    <property type="entry name" value="HTH_18"/>
    <property type="match status" value="1"/>
</dbReference>
<dbReference type="RefSeq" id="WP_229668111.1">
    <property type="nucleotide sequence ID" value="NZ_BMLU01000002.1"/>
</dbReference>
<dbReference type="SUPFAM" id="SSF46689">
    <property type="entry name" value="Homeodomain-like"/>
    <property type="match status" value="2"/>
</dbReference>
<keyword evidence="6" id="KW-1185">Reference proteome</keyword>
<protein>
    <submittedName>
        <fullName evidence="5">AraC family transcriptional regulator</fullName>
    </submittedName>
</protein>
<dbReference type="AlphaFoldDB" id="A0A4R6FUJ8"/>
<dbReference type="SMART" id="SM00871">
    <property type="entry name" value="AraC_E_bind"/>
    <property type="match status" value="1"/>
</dbReference>
<dbReference type="InterPro" id="IPR020449">
    <property type="entry name" value="Tscrpt_reg_AraC-type_HTH"/>
</dbReference>
<dbReference type="EMBL" id="SNWD01000002">
    <property type="protein sequence ID" value="TDN85452.1"/>
    <property type="molecule type" value="Genomic_DNA"/>
</dbReference>
<feature type="domain" description="HTH araC/xylS-type" evidence="4">
    <location>
        <begin position="10"/>
        <end position="109"/>
    </location>
</feature>
<dbReference type="InterPro" id="IPR050908">
    <property type="entry name" value="SmbC-like"/>
</dbReference>
<reference evidence="5 6" key="1">
    <citation type="submission" date="2019-03" db="EMBL/GenBank/DDBJ databases">
        <title>Genomic Encyclopedia of Type Strains, Phase IV (KMG-IV): sequencing the most valuable type-strain genomes for metagenomic binning, comparative biology and taxonomic classification.</title>
        <authorList>
            <person name="Goeker M."/>
        </authorList>
    </citation>
    <scope>NUCLEOTIDE SEQUENCE [LARGE SCALE GENOMIC DNA]</scope>
    <source>
        <strain evidence="5 6">DSM 25059</strain>
    </source>
</reference>
<accession>A0A4R6FUJ8</accession>
<dbReference type="GO" id="GO:0043565">
    <property type="term" value="F:sequence-specific DNA binding"/>
    <property type="evidence" value="ECO:0007669"/>
    <property type="project" value="InterPro"/>
</dbReference>
<dbReference type="Proteomes" id="UP000295493">
    <property type="component" value="Unassembled WGS sequence"/>
</dbReference>
<organism evidence="5 6">
    <name type="scientific">Stakelama pacifica</name>
    <dbReference type="NCBI Taxonomy" id="517720"/>
    <lineage>
        <taxon>Bacteria</taxon>
        <taxon>Pseudomonadati</taxon>
        <taxon>Pseudomonadota</taxon>
        <taxon>Alphaproteobacteria</taxon>
        <taxon>Sphingomonadales</taxon>
        <taxon>Sphingomonadaceae</taxon>
        <taxon>Stakelama</taxon>
    </lineage>
</organism>
<dbReference type="SMART" id="SM00342">
    <property type="entry name" value="HTH_ARAC"/>
    <property type="match status" value="1"/>
</dbReference>
<dbReference type="PROSITE" id="PS00041">
    <property type="entry name" value="HTH_ARAC_FAMILY_1"/>
    <property type="match status" value="1"/>
</dbReference>
<dbReference type="InterPro" id="IPR009057">
    <property type="entry name" value="Homeodomain-like_sf"/>
</dbReference>
<dbReference type="InterPro" id="IPR010499">
    <property type="entry name" value="AraC_E-bd"/>
</dbReference>
<dbReference type="InterPro" id="IPR011256">
    <property type="entry name" value="Reg_factor_effector_dom_sf"/>
</dbReference>
<evidence type="ECO:0000313" key="5">
    <source>
        <dbReference type="EMBL" id="TDN85452.1"/>
    </source>
</evidence>
<dbReference type="PROSITE" id="PS01124">
    <property type="entry name" value="HTH_ARAC_FAMILY_2"/>
    <property type="match status" value="1"/>
</dbReference>
<dbReference type="PANTHER" id="PTHR40055:SF1">
    <property type="entry name" value="TRANSCRIPTIONAL REGULATOR YGIV-RELATED"/>
    <property type="match status" value="1"/>
</dbReference>
<dbReference type="InterPro" id="IPR029442">
    <property type="entry name" value="GyrI-like"/>
</dbReference>
<evidence type="ECO:0000313" key="6">
    <source>
        <dbReference type="Proteomes" id="UP000295493"/>
    </source>
</evidence>
<dbReference type="SUPFAM" id="SSF55136">
    <property type="entry name" value="Probable bacterial effector-binding domain"/>
    <property type="match status" value="1"/>
</dbReference>
<comment type="caution">
    <text evidence="5">The sequence shown here is derived from an EMBL/GenBank/DDBJ whole genome shotgun (WGS) entry which is preliminary data.</text>
</comment>
<dbReference type="InterPro" id="IPR018060">
    <property type="entry name" value="HTH_AraC"/>
</dbReference>
<dbReference type="Pfam" id="PF06445">
    <property type="entry name" value="GyrI-like"/>
    <property type="match status" value="1"/>
</dbReference>
<proteinExistence type="predicted"/>
<dbReference type="Gene3D" id="1.10.10.60">
    <property type="entry name" value="Homeodomain-like"/>
    <property type="match status" value="2"/>
</dbReference>
<keyword evidence="3" id="KW-0804">Transcription</keyword>
<keyword evidence="1" id="KW-0805">Transcription regulation</keyword>
<dbReference type="InterPro" id="IPR018062">
    <property type="entry name" value="HTH_AraC-typ_CS"/>
</dbReference>
<dbReference type="GO" id="GO:0003700">
    <property type="term" value="F:DNA-binding transcription factor activity"/>
    <property type="evidence" value="ECO:0007669"/>
    <property type="project" value="InterPro"/>
</dbReference>
<evidence type="ECO:0000256" key="1">
    <source>
        <dbReference type="ARBA" id="ARBA00023015"/>
    </source>
</evidence>
<evidence type="ECO:0000256" key="2">
    <source>
        <dbReference type="ARBA" id="ARBA00023125"/>
    </source>
</evidence>
<sequence length="303" mass="33937">MPPHYQERMQRVLDHIDRNPDADLSLDRLSDVAAFSKYHFHRQFSAIFGLSVHRYVQLVRMRRASYQLAFRDADGVTDIALDAGYEASDAFARAFRQNFGQSPSEFRTAPDWRSWLAALGPLTFARSKHLTNYSLQDVTITDFPATPVALMKHHGDPERIYATIQRFIGWRRATGLGKDITATFNIFHSDPRTTPPEAFRMDLCAASKGPVAPNDAGVEEGLIPAGPCAVLRVVGNSENLEAAALFLYREWLPQSGEEPRDFPLFCQRVRFYPDVPEPDSVTDLFLPIDQGARAVGGPGRIAT</sequence>
<dbReference type="PRINTS" id="PR00032">
    <property type="entry name" value="HTHARAC"/>
</dbReference>
<evidence type="ECO:0000256" key="3">
    <source>
        <dbReference type="ARBA" id="ARBA00023163"/>
    </source>
</evidence>